<dbReference type="EMBL" id="JAFBBK010000001">
    <property type="protein sequence ID" value="MBM7413408.1"/>
    <property type="molecule type" value="Genomic_DNA"/>
</dbReference>
<dbReference type="Gene3D" id="1.10.260.40">
    <property type="entry name" value="lambda repressor-like DNA-binding domains"/>
    <property type="match status" value="1"/>
</dbReference>
<dbReference type="PANTHER" id="PTHR35010:SF2">
    <property type="entry name" value="BLL4672 PROTEIN"/>
    <property type="match status" value="1"/>
</dbReference>
<dbReference type="InterPro" id="IPR001387">
    <property type="entry name" value="Cro/C1-type_HTH"/>
</dbReference>
<sequence>MTTDRDSAARRELGAFLRARRSALPRSRLGLPPVPRGRSTGLRREDVSSLSHVSVTWYTWLEQGRDIHPSRQVLDAIAATLHLTPAEHDYVLDLAGHPPTPTPSSAETTPPAVQRLLDALTDFPAFALRPEWTIAGWNRAYRALFPRIETVEAADRNLLWLVFTDPYVRELLPHWETDSRRFLAEFRADGGAALGTAAFTDLVDRLRRASGTFADGWDNRDIEGFASRERVFRHPVVGELRFEHHQLAPTDHKDLNIVVYLPVAGTDTREKVQRLIGE</sequence>
<gene>
    <name evidence="2" type="ORF">JOE42_000141</name>
</gene>
<feature type="domain" description="HTH cro/C1-type" evidence="1">
    <location>
        <begin position="16"/>
        <end position="88"/>
    </location>
</feature>
<reference evidence="2 3" key="1">
    <citation type="submission" date="2021-01" db="EMBL/GenBank/DDBJ databases">
        <title>Genomics of switchgrass bacterial isolates.</title>
        <authorList>
            <person name="Shade A."/>
        </authorList>
    </citation>
    <scope>NUCLEOTIDE SEQUENCE [LARGE SCALE GENOMIC DNA]</scope>
    <source>
        <strain evidence="2 3">PvP111</strain>
    </source>
</reference>
<proteinExistence type="predicted"/>
<dbReference type="Pfam" id="PF13560">
    <property type="entry name" value="HTH_31"/>
    <property type="match status" value="1"/>
</dbReference>
<dbReference type="InterPro" id="IPR041413">
    <property type="entry name" value="MLTR_LBD"/>
</dbReference>
<dbReference type="Pfam" id="PF17765">
    <property type="entry name" value="MLTR_LBD"/>
    <property type="match status" value="1"/>
</dbReference>
<evidence type="ECO:0000313" key="2">
    <source>
        <dbReference type="EMBL" id="MBM7413408.1"/>
    </source>
</evidence>
<dbReference type="PANTHER" id="PTHR35010">
    <property type="entry name" value="BLL4672 PROTEIN-RELATED"/>
    <property type="match status" value="1"/>
</dbReference>
<protein>
    <submittedName>
        <fullName evidence="2">Transcriptional regulator with XRE-family HTH domain</fullName>
    </submittedName>
</protein>
<dbReference type="SMART" id="SM00530">
    <property type="entry name" value="HTH_XRE"/>
    <property type="match status" value="1"/>
</dbReference>
<organism evidence="2 3">
    <name type="scientific">Rhodococcoides corynebacterioides</name>
    <dbReference type="NCBI Taxonomy" id="53972"/>
    <lineage>
        <taxon>Bacteria</taxon>
        <taxon>Bacillati</taxon>
        <taxon>Actinomycetota</taxon>
        <taxon>Actinomycetes</taxon>
        <taxon>Mycobacteriales</taxon>
        <taxon>Nocardiaceae</taxon>
        <taxon>Rhodococcoides</taxon>
    </lineage>
</organism>
<dbReference type="Gene3D" id="3.30.450.180">
    <property type="match status" value="1"/>
</dbReference>
<dbReference type="InterPro" id="IPR010982">
    <property type="entry name" value="Lambda_DNA-bd_dom_sf"/>
</dbReference>
<dbReference type="Proteomes" id="UP000703038">
    <property type="component" value="Unassembled WGS sequence"/>
</dbReference>
<dbReference type="SUPFAM" id="SSF47413">
    <property type="entry name" value="lambda repressor-like DNA-binding domains"/>
    <property type="match status" value="1"/>
</dbReference>
<evidence type="ECO:0000259" key="1">
    <source>
        <dbReference type="SMART" id="SM00530"/>
    </source>
</evidence>
<accession>A0ABS2KN62</accession>
<name>A0ABS2KN62_9NOCA</name>
<dbReference type="RefSeq" id="WP_204866044.1">
    <property type="nucleotide sequence ID" value="NZ_JAFBBK010000001.1"/>
</dbReference>
<keyword evidence="3" id="KW-1185">Reference proteome</keyword>
<evidence type="ECO:0000313" key="3">
    <source>
        <dbReference type="Proteomes" id="UP000703038"/>
    </source>
</evidence>
<comment type="caution">
    <text evidence="2">The sequence shown here is derived from an EMBL/GenBank/DDBJ whole genome shotgun (WGS) entry which is preliminary data.</text>
</comment>